<dbReference type="Pfam" id="PF00443">
    <property type="entry name" value="UCH"/>
    <property type="match status" value="1"/>
</dbReference>
<dbReference type="GO" id="GO:0005634">
    <property type="term" value="C:nucleus"/>
    <property type="evidence" value="ECO:0007669"/>
    <property type="project" value="TreeGrafter"/>
</dbReference>
<dbReference type="PROSITE" id="PS00972">
    <property type="entry name" value="USP_1"/>
    <property type="match status" value="1"/>
</dbReference>
<feature type="region of interest" description="Disordered" evidence="2">
    <location>
        <begin position="607"/>
        <end position="660"/>
    </location>
</feature>
<feature type="compositionally biased region" description="Low complexity" evidence="2">
    <location>
        <begin position="510"/>
        <end position="523"/>
    </location>
</feature>
<feature type="region of interest" description="Disordered" evidence="2">
    <location>
        <begin position="415"/>
        <end position="471"/>
    </location>
</feature>
<dbReference type="InterPro" id="IPR028889">
    <property type="entry name" value="USP"/>
</dbReference>
<feature type="compositionally biased region" description="Basic and acidic residues" evidence="2">
    <location>
        <begin position="524"/>
        <end position="535"/>
    </location>
</feature>
<dbReference type="PROSITE" id="PS50235">
    <property type="entry name" value="USP_3"/>
    <property type="match status" value="1"/>
</dbReference>
<dbReference type="SUPFAM" id="SSF54001">
    <property type="entry name" value="Cysteine proteinases"/>
    <property type="match status" value="1"/>
</dbReference>
<gene>
    <name evidence="4" type="ORF">PVAP13_1NG508300</name>
</gene>
<dbReference type="GO" id="GO:0016579">
    <property type="term" value="P:protein deubiquitination"/>
    <property type="evidence" value="ECO:0007669"/>
    <property type="project" value="InterPro"/>
</dbReference>
<dbReference type="InterPro" id="IPR001394">
    <property type="entry name" value="Peptidase_C19_UCH"/>
</dbReference>
<dbReference type="Gene3D" id="3.90.70.10">
    <property type="entry name" value="Cysteine proteinases"/>
    <property type="match status" value="2"/>
</dbReference>
<keyword evidence="5" id="KW-1185">Reference proteome</keyword>
<sequence length="1052" mass="116012">MGEAAAEELLHRRIEFHAATRPRPPTASAAAMPGGFRMERSLFAAADNRVAAAWGGPEGKMFDNGESSGGGFQLSAARFYLRRIGAGLHNLGNTCYLNSVLQCLTYTEPFVAYLQSSKHRSSCQTPGFCALCALQNHVRSALQSTGKILTPMQFVKNLRCISRSFRNSRQEDAHELMVSLLESMHKCSLPSGIPSESPSAYEKSLVHRPLKKSGNATTLMKALYNFTEEELLDGGEKHYSCTRCKQKVAAKKMFLIDKAPSVLTIHLKRFSPFNPLQKIDKKVDFQTTLNLKPFVSNSEGTDLKYSLYGVLVHAGWNTQSGHYYCFVRTSSGLWHNLDDNKVRQVREADVLRQKAYMLFYVRDEVRNSVIHRGNGAASLSEKERISKKIACMNGAIRSGLMEKTLYFPSISKEDMKLQKHDPDNGQPSDITATSQGQCSNEHSTTEVINASTSKNNEPEEKAPHALPDGADTLSTKAEQIALGVQREIISPGQPDVCILEMRSQKLNPDNGQSNNSSASSQEQCSHEHGNTEVTKDSTSQNNEPVQKASCSHVAATATFSTKTEQTALINQRETISTAQPDVCIICDASSDQKVYEKPLQELQLEPDGALTDSGKDFPASAQPDACSLCDASSDQKAHEKPLQDLQLEPDGALTDSGKDTPASVFESCNGADGLLRANKQTNEPRIDAFCKPCPNSDATIIAPVVLTEDTAVSDDTITGNEDSIHGIEAKGTEPVKQYDGLIVVKELSVETIDDKVKAEEQTAVQNNTLGDGQSMVKEVSLMETGHMADAEYQVVDKDRGPRHGSLHKNIKIKSKKHVNYPAANFYFGSKQLLLASLKPRKKRKHKRTRRLSTSDVNPESIANDQQTSTSETVLSSGISCKSQRRKHSHNTASSEDAIHMYKKKQNVGNSCAAELTIDKEVSKDATFAGAELGSSFRSCVSNPDAGKCGDTDKKGSWHFDLLTRGLRVPRWDDDDMRNTKAAELQYSSATSIGYVLDEWDEEYDRGRTKKVRKSKRDFSGPNPFQEVENIRSRQRRRLQTDQIRSGHGPLRI</sequence>
<feature type="region of interest" description="Disordered" evidence="2">
    <location>
        <begin position="1010"/>
        <end position="1052"/>
    </location>
</feature>
<comment type="similarity">
    <text evidence="1">Belongs to the peptidase C19 family.</text>
</comment>
<feature type="compositionally biased region" description="Polar residues" evidence="2">
    <location>
        <begin position="851"/>
        <end position="881"/>
    </location>
</feature>
<evidence type="ECO:0000313" key="5">
    <source>
        <dbReference type="Proteomes" id="UP000823388"/>
    </source>
</evidence>
<reference evidence="4" key="1">
    <citation type="submission" date="2020-05" db="EMBL/GenBank/DDBJ databases">
        <title>WGS assembly of Panicum virgatum.</title>
        <authorList>
            <person name="Lovell J.T."/>
            <person name="Jenkins J."/>
            <person name="Shu S."/>
            <person name="Juenger T.E."/>
            <person name="Schmutz J."/>
        </authorList>
    </citation>
    <scope>NUCLEOTIDE SEQUENCE</scope>
    <source>
        <strain evidence="4">AP13</strain>
    </source>
</reference>
<dbReference type="PROSITE" id="PS00973">
    <property type="entry name" value="USP_2"/>
    <property type="match status" value="1"/>
</dbReference>
<evidence type="ECO:0000313" key="4">
    <source>
        <dbReference type="EMBL" id="KAG2654639.1"/>
    </source>
</evidence>
<evidence type="ECO:0000256" key="2">
    <source>
        <dbReference type="SAM" id="MobiDB-lite"/>
    </source>
</evidence>
<feature type="region of interest" description="Disordered" evidence="2">
    <location>
        <begin position="838"/>
        <end position="896"/>
    </location>
</feature>
<dbReference type="GO" id="GO:0005829">
    <property type="term" value="C:cytosol"/>
    <property type="evidence" value="ECO:0007669"/>
    <property type="project" value="TreeGrafter"/>
</dbReference>
<dbReference type="FunFam" id="3.90.70.10:FF:000119">
    <property type="entry name" value="Ubiquitin specific peptidase 36"/>
    <property type="match status" value="1"/>
</dbReference>
<protein>
    <recommendedName>
        <fullName evidence="3">USP domain-containing protein</fullName>
    </recommendedName>
</protein>
<feature type="domain" description="USP" evidence="3">
    <location>
        <begin position="86"/>
        <end position="363"/>
    </location>
</feature>
<dbReference type="GO" id="GO:0004843">
    <property type="term" value="F:cysteine-type deubiquitinase activity"/>
    <property type="evidence" value="ECO:0007669"/>
    <property type="project" value="InterPro"/>
</dbReference>
<evidence type="ECO:0000256" key="1">
    <source>
        <dbReference type="ARBA" id="ARBA00009085"/>
    </source>
</evidence>
<feature type="compositionally biased region" description="Basic residues" evidence="2">
    <location>
        <begin position="838"/>
        <end position="850"/>
    </location>
</feature>
<dbReference type="EMBL" id="CM029038">
    <property type="protein sequence ID" value="KAG2654639.1"/>
    <property type="molecule type" value="Genomic_DNA"/>
</dbReference>
<accession>A0A8T0XGU4</accession>
<dbReference type="PANTHER" id="PTHR24006:SF784">
    <property type="entry name" value="OS02G0795000 PROTEIN"/>
    <property type="match status" value="1"/>
</dbReference>
<feature type="compositionally biased region" description="Basic and acidic residues" evidence="2">
    <location>
        <begin position="633"/>
        <end position="642"/>
    </location>
</feature>
<dbReference type="PANTHER" id="PTHR24006">
    <property type="entry name" value="UBIQUITIN CARBOXYL-TERMINAL HYDROLASE"/>
    <property type="match status" value="1"/>
</dbReference>
<dbReference type="InterPro" id="IPR050164">
    <property type="entry name" value="Peptidase_C19"/>
</dbReference>
<comment type="caution">
    <text evidence="4">The sequence shown here is derived from an EMBL/GenBank/DDBJ whole genome shotgun (WGS) entry which is preliminary data.</text>
</comment>
<evidence type="ECO:0000259" key="3">
    <source>
        <dbReference type="PROSITE" id="PS50235"/>
    </source>
</evidence>
<feature type="region of interest" description="Disordered" evidence="2">
    <location>
        <begin position="505"/>
        <end position="549"/>
    </location>
</feature>
<dbReference type="InterPro" id="IPR038765">
    <property type="entry name" value="Papain-like_cys_pep_sf"/>
</dbReference>
<proteinExistence type="inferred from homology"/>
<feature type="compositionally biased region" description="Polar residues" evidence="2">
    <location>
        <begin position="425"/>
        <end position="455"/>
    </location>
</feature>
<dbReference type="Proteomes" id="UP000823388">
    <property type="component" value="Chromosome 1N"/>
</dbReference>
<dbReference type="AlphaFoldDB" id="A0A8T0XGU4"/>
<name>A0A8T0XGU4_PANVG</name>
<organism evidence="4 5">
    <name type="scientific">Panicum virgatum</name>
    <name type="common">Blackwell switchgrass</name>
    <dbReference type="NCBI Taxonomy" id="38727"/>
    <lineage>
        <taxon>Eukaryota</taxon>
        <taxon>Viridiplantae</taxon>
        <taxon>Streptophyta</taxon>
        <taxon>Embryophyta</taxon>
        <taxon>Tracheophyta</taxon>
        <taxon>Spermatophyta</taxon>
        <taxon>Magnoliopsida</taxon>
        <taxon>Liliopsida</taxon>
        <taxon>Poales</taxon>
        <taxon>Poaceae</taxon>
        <taxon>PACMAD clade</taxon>
        <taxon>Panicoideae</taxon>
        <taxon>Panicodae</taxon>
        <taxon>Paniceae</taxon>
        <taxon>Panicinae</taxon>
        <taxon>Panicum</taxon>
        <taxon>Panicum sect. Hiantes</taxon>
    </lineage>
</organism>
<dbReference type="InterPro" id="IPR018200">
    <property type="entry name" value="USP_CS"/>
</dbReference>